<dbReference type="HOGENOM" id="CLU_1462305_0_0_1"/>
<dbReference type="GeneID" id="11514211"/>
<feature type="compositionally biased region" description="Basic and acidic residues" evidence="1">
    <location>
        <begin position="120"/>
        <end position="134"/>
    </location>
</feature>
<dbReference type="Proteomes" id="UP000007322">
    <property type="component" value="Chromosome 4"/>
</dbReference>
<dbReference type="VEuPathDB" id="FungiDB:MYCTH_2111332"/>
<feature type="region of interest" description="Disordered" evidence="1">
    <location>
        <begin position="115"/>
        <end position="185"/>
    </location>
</feature>
<dbReference type="KEGG" id="mtm:MYCTH_2111332"/>
<organism evidence="2 3">
    <name type="scientific">Thermothelomyces thermophilus (strain ATCC 42464 / BCRC 31852 / DSM 1799)</name>
    <name type="common">Sporotrichum thermophile</name>
    <dbReference type="NCBI Taxonomy" id="573729"/>
    <lineage>
        <taxon>Eukaryota</taxon>
        <taxon>Fungi</taxon>
        <taxon>Dikarya</taxon>
        <taxon>Ascomycota</taxon>
        <taxon>Pezizomycotina</taxon>
        <taxon>Sordariomycetes</taxon>
        <taxon>Sordariomycetidae</taxon>
        <taxon>Sordariales</taxon>
        <taxon>Chaetomiaceae</taxon>
        <taxon>Thermothelomyces</taxon>
    </lineage>
</organism>
<dbReference type="EMBL" id="CP003005">
    <property type="protein sequence ID" value="AEO59101.1"/>
    <property type="molecule type" value="Genomic_DNA"/>
</dbReference>
<reference evidence="2 3" key="1">
    <citation type="journal article" date="2011" name="Nat. Biotechnol.">
        <title>Comparative genomic analysis of the thermophilic biomass-degrading fungi Myceliophthora thermophila and Thielavia terrestris.</title>
        <authorList>
            <person name="Berka R.M."/>
            <person name="Grigoriev I.V."/>
            <person name="Otillar R."/>
            <person name="Salamov A."/>
            <person name="Grimwood J."/>
            <person name="Reid I."/>
            <person name="Ishmael N."/>
            <person name="John T."/>
            <person name="Darmond C."/>
            <person name="Moisan M.-C."/>
            <person name="Henrissat B."/>
            <person name="Coutinho P.M."/>
            <person name="Lombard V."/>
            <person name="Natvig D.O."/>
            <person name="Lindquist E."/>
            <person name="Schmutz J."/>
            <person name="Lucas S."/>
            <person name="Harris P."/>
            <person name="Powlowski J."/>
            <person name="Bellemare A."/>
            <person name="Taylor D."/>
            <person name="Butler G."/>
            <person name="de Vries R.P."/>
            <person name="Allijn I.E."/>
            <person name="van den Brink J."/>
            <person name="Ushinsky S."/>
            <person name="Storms R."/>
            <person name="Powell A.J."/>
            <person name="Paulsen I.T."/>
            <person name="Elbourne L.D.H."/>
            <person name="Baker S.E."/>
            <person name="Magnuson J."/>
            <person name="LaBoissiere S."/>
            <person name="Clutterbuck A.J."/>
            <person name="Martinez D."/>
            <person name="Wogulis M."/>
            <person name="de Leon A.L."/>
            <person name="Rey M.W."/>
            <person name="Tsang A."/>
        </authorList>
    </citation>
    <scope>NUCLEOTIDE SEQUENCE [LARGE SCALE GENOMIC DNA]</scope>
    <source>
        <strain evidence="3">ATCC 42464 / BCRC 31852 / DSM 1799</strain>
    </source>
</reference>
<keyword evidence="3" id="KW-1185">Reference proteome</keyword>
<accession>G2QF72</accession>
<dbReference type="InParanoid" id="G2QF72"/>
<dbReference type="RefSeq" id="XP_003664346.1">
    <property type="nucleotide sequence ID" value="XM_003664298.1"/>
</dbReference>
<evidence type="ECO:0000313" key="2">
    <source>
        <dbReference type="EMBL" id="AEO59101.1"/>
    </source>
</evidence>
<proteinExistence type="predicted"/>
<evidence type="ECO:0000256" key="1">
    <source>
        <dbReference type="SAM" id="MobiDB-lite"/>
    </source>
</evidence>
<dbReference type="OrthoDB" id="5239756at2759"/>
<sequence length="185" mass="21029">MKYEVEGLDFMFQYPPLGPGFFVVRCDSQRIEHHFEKDPLRMYGNRTQLARHFSARNARCHMWDRGSRPPTVEEIIRNWGYRGRPLKSVVENNGKDDVNSEWVAESNESLRHNGKLMGKKTADGSHRRVPERPQFEPVSSRVGPHKVSVHGWSPSPDFEVEVAGPSRSEDTGAMPLSTGDDANPT</sequence>
<protein>
    <submittedName>
        <fullName evidence="2">Uncharacterized protein</fullName>
    </submittedName>
</protein>
<dbReference type="AlphaFoldDB" id="G2QF72"/>
<name>G2QF72_THET4</name>
<dbReference type="eggNOG" id="ENOG502RED1">
    <property type="taxonomic scope" value="Eukaryota"/>
</dbReference>
<gene>
    <name evidence="2" type="ORF">MYCTH_2111332</name>
</gene>
<evidence type="ECO:0000313" key="3">
    <source>
        <dbReference type="Proteomes" id="UP000007322"/>
    </source>
</evidence>